<dbReference type="InterPro" id="IPR006381">
    <property type="entry name" value="HAD-SF-IIB-MPGP"/>
</dbReference>
<gene>
    <name evidence="4" type="ORF">NFC81_11115</name>
</gene>
<organism evidence="4">
    <name type="scientific">Salinispirillum sp. LH 10-3-1</name>
    <dbReference type="NCBI Taxonomy" id="2952525"/>
    <lineage>
        <taxon>Bacteria</taxon>
        <taxon>Pseudomonadati</taxon>
        <taxon>Pseudomonadota</taxon>
        <taxon>Gammaproteobacteria</taxon>
        <taxon>Oceanospirillales</taxon>
        <taxon>Saccharospirillaceae</taxon>
        <taxon>Salinispirillum</taxon>
    </lineage>
</organism>
<dbReference type="SFLD" id="SFLDS00003">
    <property type="entry name" value="Haloacid_Dehalogenase"/>
    <property type="match status" value="1"/>
</dbReference>
<dbReference type="Gene3D" id="3.30.980.20">
    <property type="entry name" value="Putative mannosyl-3-phosphoglycerate phosphatase, domain 2"/>
    <property type="match status" value="1"/>
</dbReference>
<keyword evidence="3" id="KW-0460">Magnesium</keyword>
<dbReference type="NCBIfam" id="TIGR01486">
    <property type="entry name" value="HAD-SF-IIB-MPGP"/>
    <property type="match status" value="1"/>
</dbReference>
<keyword evidence="2 4" id="KW-0378">Hydrolase</keyword>
<dbReference type="NCBIfam" id="TIGR01484">
    <property type="entry name" value="HAD-SF-IIB"/>
    <property type="match status" value="1"/>
</dbReference>
<dbReference type="GO" id="GO:0005829">
    <property type="term" value="C:cytosol"/>
    <property type="evidence" value="ECO:0007669"/>
    <property type="project" value="TreeGrafter"/>
</dbReference>
<dbReference type="Pfam" id="PF08282">
    <property type="entry name" value="Hydrolase_3"/>
    <property type="match status" value="2"/>
</dbReference>
<protein>
    <submittedName>
        <fullName evidence="4">HAD-IIB family hydrolase</fullName>
    </submittedName>
</protein>
<dbReference type="PANTHER" id="PTHR10000">
    <property type="entry name" value="PHOSPHOSERINE PHOSPHATASE"/>
    <property type="match status" value="1"/>
</dbReference>
<dbReference type="GO" id="GO:0051479">
    <property type="term" value="P:mannosylglycerate biosynthetic process"/>
    <property type="evidence" value="ECO:0007669"/>
    <property type="project" value="InterPro"/>
</dbReference>
<dbReference type="PANTHER" id="PTHR10000:SF8">
    <property type="entry name" value="HAD SUPERFAMILY HYDROLASE-LIKE, TYPE 3"/>
    <property type="match status" value="1"/>
</dbReference>
<name>A0AB38YDY2_9GAMM</name>
<keyword evidence="1" id="KW-0479">Metal-binding</keyword>
<reference evidence="4" key="1">
    <citation type="submission" date="2022-07" db="EMBL/GenBank/DDBJ databases">
        <title>Complete genome sequence of Salinispirillum sp. LH10-3-1 capable of multiple carbohydrate inversion isolated from a soda lake.</title>
        <authorList>
            <person name="Liu J."/>
            <person name="Zhai Y."/>
            <person name="Zhang H."/>
            <person name="Yang H."/>
            <person name="Qu J."/>
            <person name="Li J."/>
        </authorList>
    </citation>
    <scope>NUCLEOTIDE SEQUENCE</scope>
    <source>
        <strain evidence="4">LH 10-3-1</strain>
    </source>
</reference>
<dbReference type="SUPFAM" id="SSF56784">
    <property type="entry name" value="HAD-like"/>
    <property type="match status" value="1"/>
</dbReference>
<dbReference type="AlphaFoldDB" id="A0AB38YDY2"/>
<proteinExistence type="predicted"/>
<evidence type="ECO:0000256" key="1">
    <source>
        <dbReference type="ARBA" id="ARBA00022723"/>
    </source>
</evidence>
<dbReference type="GO" id="GO:0000287">
    <property type="term" value="F:magnesium ion binding"/>
    <property type="evidence" value="ECO:0007669"/>
    <property type="project" value="TreeGrafter"/>
</dbReference>
<dbReference type="GO" id="GO:0050531">
    <property type="term" value="F:mannosyl-3-phosphoglycerate phosphatase activity"/>
    <property type="evidence" value="ECO:0007669"/>
    <property type="project" value="InterPro"/>
</dbReference>
<evidence type="ECO:0000256" key="2">
    <source>
        <dbReference type="ARBA" id="ARBA00022801"/>
    </source>
</evidence>
<dbReference type="SFLD" id="SFLDG01142">
    <property type="entry name" value="C2.B.2:_Mannosyl-3-phosphoglyc"/>
    <property type="match status" value="1"/>
</dbReference>
<sequence>MTHSWRIYTDMDGTLLDHHDYHWDAAKPVLQRCEVERIPVIPNTSKTAAELLQWFPRLGLPTFAVVENGGMVLLPKNHEWWRTHRADWSEGEVAGKLLGRPYMDICAWLDAVRLAEGFYCQGFHDVDVDTVVAWTGLSPEEAHQAKQRQCSEPILWEGDADALKRLMRAAQAEGLQLQQGGRFLHLSDNTNKATGMAWLEAILPGKGVTIALGDGGNDVPMLEAADFAVAVRNAQGTHVAIQQPQTYFTKQAGPAGWAEGLVYWLNLEE</sequence>
<evidence type="ECO:0000313" key="4">
    <source>
        <dbReference type="EMBL" id="WLD57268.1"/>
    </source>
</evidence>
<dbReference type="InterPro" id="IPR006379">
    <property type="entry name" value="HAD-SF_hydro_IIB"/>
</dbReference>
<accession>A0AB38YDY2</accession>
<dbReference type="EMBL" id="CP101717">
    <property type="protein sequence ID" value="WLD57268.1"/>
    <property type="molecule type" value="Genomic_DNA"/>
</dbReference>
<evidence type="ECO:0000256" key="3">
    <source>
        <dbReference type="ARBA" id="ARBA00022842"/>
    </source>
</evidence>
<dbReference type="RefSeq" id="WP_304994555.1">
    <property type="nucleotide sequence ID" value="NZ_CP101717.1"/>
</dbReference>
<dbReference type="SFLD" id="SFLDG01140">
    <property type="entry name" value="C2.B:_Phosphomannomutase_and_P"/>
    <property type="match status" value="1"/>
</dbReference>
<dbReference type="InterPro" id="IPR036412">
    <property type="entry name" value="HAD-like_sf"/>
</dbReference>
<dbReference type="InterPro" id="IPR023214">
    <property type="entry name" value="HAD_sf"/>
</dbReference>
<dbReference type="Gene3D" id="3.40.50.1000">
    <property type="entry name" value="HAD superfamily/HAD-like"/>
    <property type="match status" value="1"/>
</dbReference>